<dbReference type="Proteomes" id="UP000641206">
    <property type="component" value="Unassembled WGS sequence"/>
</dbReference>
<evidence type="ECO:0000256" key="4">
    <source>
        <dbReference type="ARBA" id="ARBA00022729"/>
    </source>
</evidence>
<dbReference type="Gene3D" id="3.90.76.10">
    <property type="entry name" value="Dipeptide-binding Protein, Domain 1"/>
    <property type="match status" value="1"/>
</dbReference>
<evidence type="ECO:0000256" key="3">
    <source>
        <dbReference type="ARBA" id="ARBA00022448"/>
    </source>
</evidence>
<comment type="subcellular location">
    <subcellularLocation>
        <location evidence="1">Cell envelope</location>
    </subcellularLocation>
</comment>
<protein>
    <submittedName>
        <fullName evidence="7">Peptide ABC transporter substrate-binding protein</fullName>
    </submittedName>
</protein>
<evidence type="ECO:0000256" key="1">
    <source>
        <dbReference type="ARBA" id="ARBA00004196"/>
    </source>
</evidence>
<dbReference type="CDD" id="cd08504">
    <property type="entry name" value="PBP2_OppA"/>
    <property type="match status" value="1"/>
</dbReference>
<keyword evidence="8" id="KW-1185">Reference proteome</keyword>
<reference evidence="8" key="1">
    <citation type="journal article" date="2019" name="Int. J. Syst. Evol. Microbiol.">
        <title>The Global Catalogue of Microorganisms (GCM) 10K type strain sequencing project: providing services to taxonomists for standard genome sequencing and annotation.</title>
        <authorList>
            <consortium name="The Broad Institute Genomics Platform"/>
            <consortium name="The Broad Institute Genome Sequencing Center for Infectious Disease"/>
            <person name="Wu L."/>
            <person name="Ma J."/>
        </authorList>
    </citation>
    <scope>NUCLEOTIDE SEQUENCE [LARGE SCALE GENOMIC DNA]</scope>
    <source>
        <strain evidence="8">CGMCC 1.7693</strain>
    </source>
</reference>
<name>A0ABQ2NNG1_9BACI</name>
<dbReference type="InterPro" id="IPR030678">
    <property type="entry name" value="Peptide/Ni-bd"/>
</dbReference>
<feature type="chain" id="PRO_5047361148" evidence="5">
    <location>
        <begin position="21"/>
        <end position="552"/>
    </location>
</feature>
<organism evidence="7 8">
    <name type="scientific">Oceanobacillus neutriphilus</name>
    <dbReference type="NCBI Taxonomy" id="531815"/>
    <lineage>
        <taxon>Bacteria</taxon>
        <taxon>Bacillati</taxon>
        <taxon>Bacillota</taxon>
        <taxon>Bacilli</taxon>
        <taxon>Bacillales</taxon>
        <taxon>Bacillaceae</taxon>
        <taxon>Oceanobacillus</taxon>
    </lineage>
</organism>
<dbReference type="Gene3D" id="3.40.190.10">
    <property type="entry name" value="Periplasmic binding protein-like II"/>
    <property type="match status" value="1"/>
</dbReference>
<evidence type="ECO:0000313" key="7">
    <source>
        <dbReference type="EMBL" id="GGP07811.1"/>
    </source>
</evidence>
<dbReference type="InterPro" id="IPR000914">
    <property type="entry name" value="SBP_5_dom"/>
</dbReference>
<evidence type="ECO:0000256" key="2">
    <source>
        <dbReference type="ARBA" id="ARBA00005695"/>
    </source>
</evidence>
<keyword evidence="4 5" id="KW-0732">Signal</keyword>
<proteinExistence type="inferred from homology"/>
<gene>
    <name evidence="7" type="primary">oppA</name>
    <name evidence="7" type="ORF">GCM10011346_05280</name>
</gene>
<keyword evidence="3" id="KW-0813">Transport</keyword>
<evidence type="ECO:0000256" key="5">
    <source>
        <dbReference type="SAM" id="SignalP"/>
    </source>
</evidence>
<feature type="signal peptide" evidence="5">
    <location>
        <begin position="1"/>
        <end position="20"/>
    </location>
</feature>
<dbReference type="SUPFAM" id="SSF53850">
    <property type="entry name" value="Periplasmic binding protein-like II"/>
    <property type="match status" value="1"/>
</dbReference>
<dbReference type="InterPro" id="IPR039424">
    <property type="entry name" value="SBP_5"/>
</dbReference>
<comment type="caution">
    <text evidence="7">The sequence shown here is derived from an EMBL/GenBank/DDBJ whole genome shotgun (WGS) entry which is preliminary data.</text>
</comment>
<dbReference type="Pfam" id="PF00496">
    <property type="entry name" value="SBP_bac_5"/>
    <property type="match status" value="1"/>
</dbReference>
<dbReference type="EMBL" id="BMLW01000001">
    <property type="protein sequence ID" value="GGP07811.1"/>
    <property type="molecule type" value="Genomic_DNA"/>
</dbReference>
<dbReference type="Gene3D" id="3.10.105.10">
    <property type="entry name" value="Dipeptide-binding Protein, Domain 3"/>
    <property type="match status" value="1"/>
</dbReference>
<dbReference type="PROSITE" id="PS51257">
    <property type="entry name" value="PROKAR_LIPOPROTEIN"/>
    <property type="match status" value="1"/>
</dbReference>
<accession>A0ABQ2NNG1</accession>
<dbReference type="PANTHER" id="PTHR30290">
    <property type="entry name" value="PERIPLASMIC BINDING COMPONENT OF ABC TRANSPORTER"/>
    <property type="match status" value="1"/>
</dbReference>
<feature type="domain" description="Solute-binding protein family 5" evidence="6">
    <location>
        <begin position="86"/>
        <end position="473"/>
    </location>
</feature>
<sequence>MFRKSSWLLMLLLVVSFMLAACTAESGDTDDGKKEGIADDGETEQVLRMAMESEPEVLDPQVSTDTYSIIVNNAILEGLVRFHDGEIIPGIAEEWDISEDGLTYTFHLRETTWSDGKDLTAEDFKDSFIRLLDPETASAYAYIGYYVKNAAAFNQGEITDPDEVGVKAIDPYTLEFTLENPTKQFLSLTSFISYLPSDAEKIEEFGQSYSSSPESMNYNGPFVIDSWDHQESIVLKKNPNYWNKDEIKLDEVEINIVADNSTAVGMYETGDIDMVTLGREFIEKYEQSGDAEFYNAGTTAFLQYSYNGEVGEILKNSNFRNALSYAINRQGLVEGVLKNGSTPAERYIMPDTLGKEGLFAEEYPLSVFPTENDNEKAQEYLDKALDELGMTKDELPAFELLASDRPDDRIISEALQDMFDQTLGIKTEITILPHDQRLQRLMDGEFELMWAGWGPDYNDPMTYLEIFTASSTYNTTGFESDTYDDLINSASVEADVDKRGDLLFEAEQYLIEEGPMTPVYFESGAWAKSGSLQNVNRSPFGAEVDFVFGYFE</sequence>
<evidence type="ECO:0000313" key="8">
    <source>
        <dbReference type="Proteomes" id="UP000641206"/>
    </source>
</evidence>
<dbReference type="PANTHER" id="PTHR30290:SF10">
    <property type="entry name" value="PERIPLASMIC OLIGOPEPTIDE-BINDING PROTEIN-RELATED"/>
    <property type="match status" value="1"/>
</dbReference>
<evidence type="ECO:0000259" key="6">
    <source>
        <dbReference type="Pfam" id="PF00496"/>
    </source>
</evidence>
<comment type="similarity">
    <text evidence="2">Belongs to the bacterial solute-binding protein 5 family.</text>
</comment>
<dbReference type="PIRSF" id="PIRSF002741">
    <property type="entry name" value="MppA"/>
    <property type="match status" value="1"/>
</dbReference>